<evidence type="ECO:0000313" key="3">
    <source>
        <dbReference type="EMBL" id="EWC89341.1"/>
    </source>
</evidence>
<keyword evidence="2" id="KW-1133">Transmembrane helix</keyword>
<dbReference type="OMA" id="DENVRNY"/>
<evidence type="ECO:0000313" key="4">
    <source>
        <dbReference type="Proteomes" id="UP000030673"/>
    </source>
</evidence>
<keyword evidence="2" id="KW-0472">Membrane</keyword>
<organism evidence="3 4">
    <name type="scientific">Plasmodium falciparum (isolate NF54)</name>
    <dbReference type="NCBI Taxonomy" id="5843"/>
    <lineage>
        <taxon>Eukaryota</taxon>
        <taxon>Sar</taxon>
        <taxon>Alveolata</taxon>
        <taxon>Apicomplexa</taxon>
        <taxon>Aconoidasida</taxon>
        <taxon>Haemosporida</taxon>
        <taxon>Plasmodiidae</taxon>
        <taxon>Plasmodium</taxon>
        <taxon>Plasmodium (Laverania)</taxon>
    </lineage>
</organism>
<sequence>MDEIIYNSLQVDLINLYTQILKNIIFVIKKKINLTIEIMFLINKFIKRIIQLINENMLNIKNEKLLNMIYYFIVLIISLCLKERKYFKLLKKKIKMDIIQWLHYGFVIYWYVLLKENFFNIPCHGQNEKKEIKNFYVQHEDICEHTIGNHMLGDKLKMCTSNINDVINCAHMGNKSGTDEKEHNNDSNNNKNNDSNKNNYHNNNLLNVYELHNKNSSACDDKTFHYNNNKKYAKKYFMLLIYYYEIYINRTNSNILLNYYINKKKKNSEENKQENKDLHKKIMNKIEGYTKCMFHRNNDDIEKLGKYIMNYLISFSYNSIENIIHLCYNIILLSYKDIVNLYTMKNEYLYIEKNEKDKNKDDFLLYSFKYFTTPFVFLSLVDCTNFINNDFFLKSFYSFFKEEEKEKIIRTISFIQKEKEYVHMIMSNHIFDNFMNTLLYVLYNYSDEFFVNNCLFFLCMLKEKQRGVLERKDDNNKDDDNKDDDNNKNDNSVHNFSNIINKKMNNIKKVLIDYFLHKNNSYMLSFDILKILYFLYEHTNIKLLMFIYYLIINCVNIFDKNGKTKHPFFLNTREAIVCINKIMGVNYIKHMEMSNKKNEDLYIDIDKKKYLFIINDEYIYKEHFVLYFFKLNLYETMKVCENYVYDLLVDLQNVQQEKENEDDDDEEEEEEKKKKNKITKNYITLNNLKYTNIILIIKNISYIIANMKLHSSHLPLENINISCIKLNYLFCLIHKLENVNENLSDKVFKIIKIITLYYFVCFYMCPPLLYDTNKQTYDKEHDNNYLGYDNTSGEEEKKNSHKRRFCEISNCTEDAVHLKTHKDKHHNMNDISDIRYNEKENDEKYLIYNTNIKFKVDISVFSLFLKNYFNNYMNIKNEAKVYGIEHILPDFFGIEFFNILLEKEIYYYVSINNKKNFENVTYDNNEESYNYITHKYIEELINKYEKHINFVSFKKLEQLPIRKIIKLLIVSLFKMSYNRNIFFGPFSYNIKKDILLNMFLDNLNFVLIFYYFLSYLINRLHSFLDVAYSLKNYYSVWFYVDMILCCYCIKEEKMKKLKLPWSKEYEEIDLILNEALIDLNKKVKHMLDLILKHDERYNLINNIGKVYEQL</sequence>
<feature type="transmembrane region" description="Helical" evidence="2">
    <location>
        <begin position="1033"/>
        <end position="1049"/>
    </location>
</feature>
<feature type="transmembrane region" description="Helical" evidence="2">
    <location>
        <begin position="994"/>
        <end position="1013"/>
    </location>
</feature>
<reference evidence="3 4" key="1">
    <citation type="submission" date="2013-02" db="EMBL/GenBank/DDBJ databases">
        <title>The Genome Sequence of Plasmodium falciparum NF54.</title>
        <authorList>
            <consortium name="The Broad Institute Genome Sequencing Platform"/>
            <consortium name="The Broad Institute Genome Sequencing Center for Infectious Disease"/>
            <person name="Neafsey D."/>
            <person name="Cheeseman I."/>
            <person name="Volkman S."/>
            <person name="Adams J."/>
            <person name="Walker B."/>
            <person name="Young S.K."/>
            <person name="Zeng Q."/>
            <person name="Gargeya S."/>
            <person name="Fitzgerald M."/>
            <person name="Haas B."/>
            <person name="Abouelleil A."/>
            <person name="Alvarado L."/>
            <person name="Arachchi H.M."/>
            <person name="Berlin A.M."/>
            <person name="Chapman S.B."/>
            <person name="Dewar J."/>
            <person name="Goldberg J."/>
            <person name="Griggs A."/>
            <person name="Gujja S."/>
            <person name="Hansen M."/>
            <person name="Howarth C."/>
            <person name="Imamovic A."/>
            <person name="Larimer J."/>
            <person name="McCowan C."/>
            <person name="Murphy C."/>
            <person name="Neiman D."/>
            <person name="Pearson M."/>
            <person name="Priest M."/>
            <person name="Roberts A."/>
            <person name="Saif S."/>
            <person name="Shea T."/>
            <person name="Sisk P."/>
            <person name="Sykes S."/>
            <person name="Wortman J."/>
            <person name="Nusbaum C."/>
            <person name="Birren B."/>
        </authorList>
    </citation>
    <scope>NUCLEOTIDE SEQUENCE [LARGE SCALE GENOMIC DNA]</scope>
    <source>
        <strain evidence="3 4">NF54</strain>
    </source>
</reference>
<name>W7JXH6_PLAFO</name>
<dbReference type="AlphaFoldDB" id="W7JXH6"/>
<gene>
    <name evidence="3" type="ORF">PFNF54_01905</name>
</gene>
<evidence type="ECO:0000256" key="2">
    <source>
        <dbReference type="SAM" id="Phobius"/>
    </source>
</evidence>
<proteinExistence type="predicted"/>
<protein>
    <submittedName>
        <fullName evidence="3">Uncharacterized protein</fullName>
    </submittedName>
</protein>
<evidence type="ECO:0000256" key="1">
    <source>
        <dbReference type="SAM" id="MobiDB-lite"/>
    </source>
</evidence>
<keyword evidence="2" id="KW-0812">Transmembrane</keyword>
<feature type="transmembrane region" description="Helical" evidence="2">
    <location>
        <begin position="750"/>
        <end position="770"/>
    </location>
</feature>
<keyword evidence="4" id="KW-1185">Reference proteome</keyword>
<feature type="compositionally biased region" description="Low complexity" evidence="1">
    <location>
        <begin position="186"/>
        <end position="202"/>
    </location>
</feature>
<dbReference type="Proteomes" id="UP000030673">
    <property type="component" value="Unassembled WGS sequence"/>
</dbReference>
<dbReference type="EMBL" id="KE123780">
    <property type="protein sequence ID" value="EWC89341.1"/>
    <property type="molecule type" value="Genomic_DNA"/>
</dbReference>
<accession>W7JXH6</accession>
<feature type="region of interest" description="Disordered" evidence="1">
    <location>
        <begin position="177"/>
        <end position="202"/>
    </location>
</feature>